<proteinExistence type="predicted"/>
<evidence type="ECO:0000313" key="3">
    <source>
        <dbReference type="Proteomes" id="UP000183685"/>
    </source>
</evidence>
<accession>A0A1G6UEW4</accession>
<dbReference type="Proteomes" id="UP000183685">
    <property type="component" value="Unassembled WGS sequence"/>
</dbReference>
<dbReference type="AlphaFoldDB" id="A0A1G6UEW4"/>
<organism evidence="2 3">
    <name type="scientific">Kordiimonas lacus</name>
    <dbReference type="NCBI Taxonomy" id="637679"/>
    <lineage>
        <taxon>Bacteria</taxon>
        <taxon>Pseudomonadati</taxon>
        <taxon>Pseudomonadota</taxon>
        <taxon>Alphaproteobacteria</taxon>
        <taxon>Kordiimonadales</taxon>
        <taxon>Kordiimonadaceae</taxon>
        <taxon>Kordiimonas</taxon>
    </lineage>
</organism>
<keyword evidence="1" id="KW-0732">Signal</keyword>
<dbReference type="OrthoDB" id="8480847at2"/>
<keyword evidence="3" id="KW-1185">Reference proteome</keyword>
<reference evidence="2 3" key="1">
    <citation type="submission" date="2016-10" db="EMBL/GenBank/DDBJ databases">
        <authorList>
            <person name="de Groot N.N."/>
        </authorList>
    </citation>
    <scope>NUCLEOTIDE SEQUENCE [LARGE SCALE GENOMIC DNA]</scope>
    <source>
        <strain evidence="2 3">CGMCC 1.9109</strain>
    </source>
</reference>
<dbReference type="EMBL" id="FNAK01000001">
    <property type="protein sequence ID" value="SDD39781.1"/>
    <property type="molecule type" value="Genomic_DNA"/>
</dbReference>
<evidence type="ECO:0000256" key="1">
    <source>
        <dbReference type="SAM" id="SignalP"/>
    </source>
</evidence>
<dbReference type="RefSeq" id="WP_068308144.1">
    <property type="nucleotide sequence ID" value="NZ_FNAK01000001.1"/>
</dbReference>
<gene>
    <name evidence="2" type="ORF">SAMN04488071_0564</name>
</gene>
<evidence type="ECO:0008006" key="4">
    <source>
        <dbReference type="Google" id="ProtNLM"/>
    </source>
</evidence>
<name>A0A1G6UEW4_9PROT</name>
<feature type="chain" id="PRO_5010168724" description="DUF4019 domain-containing protein" evidence="1">
    <location>
        <begin position="20"/>
        <end position="180"/>
    </location>
</feature>
<protein>
    <recommendedName>
        <fullName evidence="4">DUF4019 domain-containing protein</fullName>
    </recommendedName>
</protein>
<dbReference type="STRING" id="637679.GCA_001550055_00326"/>
<sequence length="180" mass="20735">MKGLLLSFWFLLVASPAAAIEVPPLASEAEVKEAVQVFLDWTKAYEEGRYLDQWKLTHPRIQRWHHKKRWRRTMSKGRSRSGDLLAANITTAGPVDARKLPCTEMRHCYRKDMQVVIIFLETKYEKAEPQQPEYVMMAKSEDGWKFGGGTFPALPAGETIVILDRKDEARYERPGVEVQN</sequence>
<feature type="signal peptide" evidence="1">
    <location>
        <begin position="1"/>
        <end position="19"/>
    </location>
</feature>
<evidence type="ECO:0000313" key="2">
    <source>
        <dbReference type="EMBL" id="SDD39781.1"/>
    </source>
</evidence>